<evidence type="ECO:0000313" key="2">
    <source>
        <dbReference type="Proteomes" id="UP000602510"/>
    </source>
</evidence>
<evidence type="ECO:0000313" key="1">
    <source>
        <dbReference type="EMBL" id="KAF4042648.1"/>
    </source>
</evidence>
<organism evidence="1 2">
    <name type="scientific">Phytophthora infestans</name>
    <name type="common">Potato late blight agent</name>
    <name type="synonym">Botrytis infestans</name>
    <dbReference type="NCBI Taxonomy" id="4787"/>
    <lineage>
        <taxon>Eukaryota</taxon>
        <taxon>Sar</taxon>
        <taxon>Stramenopiles</taxon>
        <taxon>Oomycota</taxon>
        <taxon>Peronosporomycetes</taxon>
        <taxon>Peronosporales</taxon>
        <taxon>Peronosporaceae</taxon>
        <taxon>Phytophthora</taxon>
    </lineage>
</organism>
<proteinExistence type="predicted"/>
<reference evidence="1" key="1">
    <citation type="submission" date="2020-04" db="EMBL/GenBank/DDBJ databases">
        <title>Hybrid Assembly of Korean Phytophthora infestans isolates.</title>
        <authorList>
            <person name="Prokchorchik M."/>
            <person name="Lee Y."/>
            <person name="Seo J."/>
            <person name="Cho J.-H."/>
            <person name="Park Y.-E."/>
            <person name="Jang D.-C."/>
            <person name="Im J.-S."/>
            <person name="Choi J.-G."/>
            <person name="Park H.-J."/>
            <person name="Lee G.-B."/>
            <person name="Lee Y.-G."/>
            <person name="Hong S.-Y."/>
            <person name="Cho K."/>
            <person name="Sohn K.H."/>
        </authorList>
    </citation>
    <scope>NUCLEOTIDE SEQUENCE</scope>
    <source>
        <strain evidence="1">KR_1_A1</strain>
    </source>
</reference>
<dbReference type="EMBL" id="WSZM01000097">
    <property type="protein sequence ID" value="KAF4042648.1"/>
    <property type="molecule type" value="Genomic_DNA"/>
</dbReference>
<gene>
    <name evidence="1" type="ORF">GN244_ATG04954</name>
</gene>
<name>A0A833WI07_PHYIN</name>
<sequence>MAPLPQALPVLQLSSDRQSSSNQTAVLATPFVLQDLNDLFAAAQDAFDAESVDLCEEGDDMGGDEGCISAWVNVIPDSPVTGDAQASTDSPGKQNLGTFEDAIALFDCTEVPSVNMPNNPEESTLNEMRARREKLHIMLARRRDRY</sequence>
<comment type="caution">
    <text evidence="1">The sequence shown here is derived from an EMBL/GenBank/DDBJ whole genome shotgun (WGS) entry which is preliminary data.</text>
</comment>
<accession>A0A833WI07</accession>
<dbReference type="AlphaFoldDB" id="A0A833WI07"/>
<keyword evidence="2" id="KW-1185">Reference proteome</keyword>
<dbReference type="Proteomes" id="UP000602510">
    <property type="component" value="Unassembled WGS sequence"/>
</dbReference>
<protein>
    <submittedName>
        <fullName evidence="1">Uncharacterized protein</fullName>
    </submittedName>
</protein>